<keyword evidence="2" id="KW-1185">Reference proteome</keyword>
<dbReference type="OrthoDB" id="10003767at2759"/>
<accession>G2R9E6</accession>
<dbReference type="eggNOG" id="ENOG502RNHZ">
    <property type="taxonomic scope" value="Eukaryota"/>
</dbReference>
<evidence type="ECO:0000313" key="1">
    <source>
        <dbReference type="EMBL" id="AEO68687.1"/>
    </source>
</evidence>
<dbReference type="GeneID" id="11524176"/>
<dbReference type="HOGENOM" id="CLU_1541172_0_0_1"/>
<name>G2R9E6_THETT</name>
<reference evidence="1 2" key="1">
    <citation type="journal article" date="2011" name="Nat. Biotechnol.">
        <title>Comparative genomic analysis of the thermophilic biomass-degrading fungi Myceliophthora thermophila and Thielavia terrestris.</title>
        <authorList>
            <person name="Berka R.M."/>
            <person name="Grigoriev I.V."/>
            <person name="Otillar R."/>
            <person name="Salamov A."/>
            <person name="Grimwood J."/>
            <person name="Reid I."/>
            <person name="Ishmael N."/>
            <person name="John T."/>
            <person name="Darmond C."/>
            <person name="Moisan M.-C."/>
            <person name="Henrissat B."/>
            <person name="Coutinho P.M."/>
            <person name="Lombard V."/>
            <person name="Natvig D.O."/>
            <person name="Lindquist E."/>
            <person name="Schmutz J."/>
            <person name="Lucas S."/>
            <person name="Harris P."/>
            <person name="Powlowski J."/>
            <person name="Bellemare A."/>
            <person name="Taylor D."/>
            <person name="Butler G."/>
            <person name="de Vries R.P."/>
            <person name="Allijn I.E."/>
            <person name="van den Brink J."/>
            <person name="Ushinsky S."/>
            <person name="Storms R."/>
            <person name="Powell A.J."/>
            <person name="Paulsen I.T."/>
            <person name="Elbourne L.D.H."/>
            <person name="Baker S.E."/>
            <person name="Magnuson J."/>
            <person name="LaBoissiere S."/>
            <person name="Clutterbuck A.J."/>
            <person name="Martinez D."/>
            <person name="Wogulis M."/>
            <person name="de Leon A.L."/>
            <person name="Rey M.W."/>
            <person name="Tsang A."/>
        </authorList>
    </citation>
    <scope>NUCLEOTIDE SEQUENCE [LARGE SCALE GENOMIC DNA]</scope>
    <source>
        <strain evidence="2">ATCC 38088 / NRRL 8126</strain>
    </source>
</reference>
<dbReference type="EMBL" id="CP003012">
    <property type="protein sequence ID" value="AEO68687.1"/>
    <property type="molecule type" value="Genomic_DNA"/>
</dbReference>
<organism evidence="1 2">
    <name type="scientific">Thermothielavioides terrestris (strain ATCC 38088 / NRRL 8126)</name>
    <name type="common">Thielavia terrestris</name>
    <dbReference type="NCBI Taxonomy" id="578455"/>
    <lineage>
        <taxon>Eukaryota</taxon>
        <taxon>Fungi</taxon>
        <taxon>Dikarya</taxon>
        <taxon>Ascomycota</taxon>
        <taxon>Pezizomycotina</taxon>
        <taxon>Sordariomycetes</taxon>
        <taxon>Sordariomycetidae</taxon>
        <taxon>Sordariales</taxon>
        <taxon>Chaetomiaceae</taxon>
        <taxon>Thermothielavioides</taxon>
        <taxon>Thermothielavioides terrestris</taxon>
    </lineage>
</organism>
<sequence length="174" mass="20907">MEILMSNLLFENDFNHVGIVDWEWSRVVPVQFMLDFVRLIQEDYCKQVSYLRAAIQAREKALGLPPLLSTQREPLEKWCHGIIAMGLNYPEHAYLVYWDLVFRKEVPRLRGATEEEHDQQHEKEVVPRIKAFIEASEERRTFLERKIREQLEYFEAEKEHYGYKKPRPIIDRVC</sequence>
<protein>
    <recommendedName>
        <fullName evidence="3">Aminoglycoside phosphotransferase domain-containing protein</fullName>
    </recommendedName>
</protein>
<proteinExistence type="predicted"/>
<gene>
    <name evidence="1" type="ORF">THITE_121474</name>
</gene>
<evidence type="ECO:0008006" key="3">
    <source>
        <dbReference type="Google" id="ProtNLM"/>
    </source>
</evidence>
<dbReference type="AlphaFoldDB" id="G2R9E6"/>
<dbReference type="KEGG" id="ttt:THITE_121474"/>
<dbReference type="RefSeq" id="XP_003655023.1">
    <property type="nucleotide sequence ID" value="XM_003654975.1"/>
</dbReference>
<dbReference type="Proteomes" id="UP000008181">
    <property type="component" value="Chromosome 4"/>
</dbReference>
<evidence type="ECO:0000313" key="2">
    <source>
        <dbReference type="Proteomes" id="UP000008181"/>
    </source>
</evidence>